<feature type="domain" description="Protein kinase" evidence="2">
    <location>
        <begin position="1"/>
        <end position="283"/>
    </location>
</feature>
<dbReference type="InterPro" id="IPR000719">
    <property type="entry name" value="Prot_kinase_dom"/>
</dbReference>
<organism evidence="3 4">
    <name type="scientific">Geodia barretti</name>
    <name type="common">Barrett's horny sponge</name>
    <dbReference type="NCBI Taxonomy" id="519541"/>
    <lineage>
        <taxon>Eukaryota</taxon>
        <taxon>Metazoa</taxon>
        <taxon>Porifera</taxon>
        <taxon>Demospongiae</taxon>
        <taxon>Heteroscleromorpha</taxon>
        <taxon>Tetractinellida</taxon>
        <taxon>Astrophorina</taxon>
        <taxon>Geodiidae</taxon>
        <taxon>Geodia</taxon>
    </lineage>
</organism>
<protein>
    <recommendedName>
        <fullName evidence="2">Protein kinase domain-containing protein</fullName>
    </recommendedName>
</protein>
<dbReference type="GO" id="GO:0005524">
    <property type="term" value="F:ATP binding"/>
    <property type="evidence" value="ECO:0007669"/>
    <property type="project" value="InterPro"/>
</dbReference>
<dbReference type="SUPFAM" id="SSF56112">
    <property type="entry name" value="Protein kinase-like (PK-like)"/>
    <property type="match status" value="1"/>
</dbReference>
<dbReference type="PANTHER" id="PTHR24362">
    <property type="entry name" value="SERINE/THREONINE-PROTEIN KINASE NEK"/>
    <property type="match status" value="1"/>
</dbReference>
<feature type="region of interest" description="Disordered" evidence="1">
    <location>
        <begin position="286"/>
        <end position="340"/>
    </location>
</feature>
<dbReference type="PANTHER" id="PTHR24362:SF309">
    <property type="entry name" value="PROTEIN KINASE DOMAIN-CONTAINING PROTEIN"/>
    <property type="match status" value="1"/>
</dbReference>
<dbReference type="GO" id="GO:0004672">
    <property type="term" value="F:protein kinase activity"/>
    <property type="evidence" value="ECO:0007669"/>
    <property type="project" value="InterPro"/>
</dbReference>
<dbReference type="EMBL" id="CASHTH010001689">
    <property type="protein sequence ID" value="CAI8018466.1"/>
    <property type="molecule type" value="Genomic_DNA"/>
</dbReference>
<feature type="compositionally biased region" description="Gly residues" evidence="1">
    <location>
        <begin position="331"/>
        <end position="340"/>
    </location>
</feature>
<dbReference type="InterPro" id="IPR011009">
    <property type="entry name" value="Kinase-like_dom_sf"/>
</dbReference>
<proteinExistence type="predicted"/>
<keyword evidence="4" id="KW-1185">Reference proteome</keyword>
<dbReference type="AlphaFoldDB" id="A0AA35RXN5"/>
<evidence type="ECO:0000313" key="4">
    <source>
        <dbReference type="Proteomes" id="UP001174909"/>
    </source>
</evidence>
<dbReference type="Gene3D" id="1.10.510.10">
    <property type="entry name" value="Transferase(Phosphotransferase) domain 1"/>
    <property type="match status" value="1"/>
</dbReference>
<dbReference type="Pfam" id="PF07714">
    <property type="entry name" value="PK_Tyr_Ser-Thr"/>
    <property type="match status" value="1"/>
</dbReference>
<gene>
    <name evidence="3" type="ORF">GBAR_LOCUS11208</name>
</gene>
<evidence type="ECO:0000256" key="1">
    <source>
        <dbReference type="SAM" id="MobiDB-lite"/>
    </source>
</evidence>
<reference evidence="3" key="1">
    <citation type="submission" date="2023-03" db="EMBL/GenBank/DDBJ databases">
        <authorList>
            <person name="Steffen K."/>
            <person name="Cardenas P."/>
        </authorList>
    </citation>
    <scope>NUCLEOTIDE SEQUENCE</scope>
</reference>
<dbReference type="PROSITE" id="PS50011">
    <property type="entry name" value="PROTEIN_KINASE_DOM"/>
    <property type="match status" value="1"/>
</dbReference>
<dbReference type="SMART" id="SM00220">
    <property type="entry name" value="S_TKc"/>
    <property type="match status" value="1"/>
</dbReference>
<dbReference type="InterPro" id="IPR001245">
    <property type="entry name" value="Ser-Thr/Tyr_kinase_cat_dom"/>
</dbReference>
<evidence type="ECO:0000313" key="3">
    <source>
        <dbReference type="EMBL" id="CAI8018466.1"/>
    </source>
</evidence>
<feature type="non-terminal residue" evidence="3">
    <location>
        <position position="1"/>
    </location>
</feature>
<sequence>SVGRRRVHCVVKVPSCDKSSDISRIFEVESSLLKKVSGHRSIVPPPTIHILNFANHFLQLFFSHLPEHQQPPLTELFFSGTCSEAYIFPLFGVTMATKIKTGLTPERAVRYAYQLADTMYYLQQRGVIHQTLLPENIQVTSNDKVMVCNFETAIQTDPATCTLLVSHSLIAPSNRMGLSPEVLNTFNRRDAEIVDYSTQYPWNFGTLSVIMATGLHPLRNYPGRYLNEGKVKYRSHNYQNLPDINKYPSLFCRLVKRSLSCDPVRRPTLFQITSIMKKDSRTLTMMSSNGRGKTSVGARQSVHRRDSAREHSEVERSREQGYRGEGKRMGGRGGEGGVRE</sequence>
<feature type="compositionally biased region" description="Basic and acidic residues" evidence="1">
    <location>
        <begin position="303"/>
        <end position="328"/>
    </location>
</feature>
<evidence type="ECO:0000259" key="2">
    <source>
        <dbReference type="PROSITE" id="PS50011"/>
    </source>
</evidence>
<accession>A0AA35RXN5</accession>
<comment type="caution">
    <text evidence="3">The sequence shown here is derived from an EMBL/GenBank/DDBJ whole genome shotgun (WGS) entry which is preliminary data.</text>
</comment>
<name>A0AA35RXN5_GEOBA</name>
<dbReference type="Proteomes" id="UP001174909">
    <property type="component" value="Unassembled WGS sequence"/>
</dbReference>